<dbReference type="PANTHER" id="PTHR32332:SF18">
    <property type="entry name" value="2-NITROPROPANE DIOXYGENASE"/>
    <property type="match status" value="1"/>
</dbReference>
<comment type="caution">
    <text evidence="4">The sequence shown here is derived from an EMBL/GenBank/DDBJ whole genome shotgun (WGS) entry which is preliminary data.</text>
</comment>
<keyword evidence="5" id="KW-1185">Reference proteome</keyword>
<keyword evidence="4" id="KW-0223">Dioxygenase</keyword>
<protein>
    <submittedName>
        <fullName evidence="4">2-nitropropane dioxygenase</fullName>
    </submittedName>
</protein>
<dbReference type="Proteomes" id="UP001156706">
    <property type="component" value="Unassembled WGS sequence"/>
</dbReference>
<evidence type="ECO:0000313" key="5">
    <source>
        <dbReference type="Proteomes" id="UP001156706"/>
    </source>
</evidence>
<dbReference type="InterPro" id="IPR013785">
    <property type="entry name" value="Aldolase_TIM"/>
</dbReference>
<reference evidence="5" key="1">
    <citation type="journal article" date="2019" name="Int. J. Syst. Evol. Microbiol.">
        <title>The Global Catalogue of Microorganisms (GCM) 10K type strain sequencing project: providing services to taxonomists for standard genome sequencing and annotation.</title>
        <authorList>
            <consortium name="The Broad Institute Genomics Platform"/>
            <consortium name="The Broad Institute Genome Sequencing Center for Infectious Disease"/>
            <person name="Wu L."/>
            <person name="Ma J."/>
        </authorList>
    </citation>
    <scope>NUCLEOTIDE SEQUENCE [LARGE SCALE GENOMIC DNA]</scope>
    <source>
        <strain evidence="5">NBRC 110044</strain>
    </source>
</reference>
<evidence type="ECO:0000313" key="4">
    <source>
        <dbReference type="EMBL" id="GLR14944.1"/>
    </source>
</evidence>
<evidence type="ECO:0000256" key="1">
    <source>
        <dbReference type="ARBA" id="ARBA00022630"/>
    </source>
</evidence>
<keyword evidence="3" id="KW-0560">Oxidoreductase</keyword>
<name>A0ABQ5YLV3_9NEIS</name>
<organism evidence="4 5">
    <name type="scientific">Chitinimonas prasina</name>
    <dbReference type="NCBI Taxonomy" id="1434937"/>
    <lineage>
        <taxon>Bacteria</taxon>
        <taxon>Pseudomonadati</taxon>
        <taxon>Pseudomonadota</taxon>
        <taxon>Betaproteobacteria</taxon>
        <taxon>Neisseriales</taxon>
        <taxon>Chitinibacteraceae</taxon>
        <taxon>Chitinimonas</taxon>
    </lineage>
</organism>
<dbReference type="GO" id="GO:0051213">
    <property type="term" value="F:dioxygenase activity"/>
    <property type="evidence" value="ECO:0007669"/>
    <property type="project" value="UniProtKB-KW"/>
</dbReference>
<dbReference type="CDD" id="cd04730">
    <property type="entry name" value="NPD_like"/>
    <property type="match status" value="1"/>
</dbReference>
<dbReference type="Gene3D" id="3.20.20.70">
    <property type="entry name" value="Aldolase class I"/>
    <property type="match status" value="1"/>
</dbReference>
<dbReference type="Pfam" id="PF03060">
    <property type="entry name" value="NMO"/>
    <property type="match status" value="1"/>
</dbReference>
<keyword evidence="1" id="KW-0285">Flavoprotein</keyword>
<proteinExistence type="predicted"/>
<dbReference type="InterPro" id="IPR004136">
    <property type="entry name" value="NMO"/>
</dbReference>
<dbReference type="PANTHER" id="PTHR32332">
    <property type="entry name" value="2-NITROPROPANE DIOXYGENASE"/>
    <property type="match status" value="1"/>
</dbReference>
<gene>
    <name evidence="4" type="ORF">GCM10007907_37340</name>
</gene>
<sequence length="389" mass="41790">MMWFNSFKLAGRELLPIVQGGMGVGISAHRLAGAVAAQNALGTIASVDLRHHHPDLLAATHRCRDHALIDQANLTALDREIQAARRLAQGKGAIAVNVMKAVREHPALVRQACESGADAIVMGAGLPLDLPEMTADYPKVALIPILSDARGVGIVLKKWLKKGRRADAVVIEHPGYAGGHLGAAKLAELRDERFDFERVLAECHALFQSLALGKDAPRLIVAGGVDSHEKVRRWLSSGADAVQLGTAFAVSEEGDAHLNFKQTLADADPAELVEFVSVAGLPARAVATPWLKQYLRREASLQASARADARRCTQRMDCLSQCGLRDGISRIGQFCIDLKLAAAVRGEVDKGLFFRGTSKLPFGQAIRPVSELIDYLLHGRYPAAIGQPA</sequence>
<keyword evidence="2" id="KW-0288">FMN</keyword>
<dbReference type="SUPFAM" id="SSF51412">
    <property type="entry name" value="Inosine monophosphate dehydrogenase (IMPDH)"/>
    <property type="match status" value="1"/>
</dbReference>
<evidence type="ECO:0000256" key="2">
    <source>
        <dbReference type="ARBA" id="ARBA00022643"/>
    </source>
</evidence>
<accession>A0ABQ5YLV3</accession>
<dbReference type="EMBL" id="BSOG01000006">
    <property type="protein sequence ID" value="GLR14944.1"/>
    <property type="molecule type" value="Genomic_DNA"/>
</dbReference>
<evidence type="ECO:0000256" key="3">
    <source>
        <dbReference type="ARBA" id="ARBA00023002"/>
    </source>
</evidence>